<feature type="domain" description="DUF4349" evidence="3">
    <location>
        <begin position="71"/>
        <end position="284"/>
    </location>
</feature>
<protein>
    <recommendedName>
        <fullName evidence="3">DUF4349 domain-containing protein</fullName>
    </recommendedName>
</protein>
<dbReference type="STRING" id="1499688.BN000_00542"/>
<evidence type="ECO:0000256" key="1">
    <source>
        <dbReference type="SAM" id="Coils"/>
    </source>
</evidence>
<keyword evidence="5" id="KW-1185">Reference proteome</keyword>
<evidence type="ECO:0000256" key="2">
    <source>
        <dbReference type="SAM" id="Phobius"/>
    </source>
</evidence>
<feature type="transmembrane region" description="Helical" evidence="2">
    <location>
        <begin position="256"/>
        <end position="289"/>
    </location>
</feature>
<keyword evidence="2" id="KW-0812">Transmembrane</keyword>
<name>A0A0U1NRL2_9BACI</name>
<dbReference type="PROSITE" id="PS51257">
    <property type="entry name" value="PROKAR_LIPOPROTEIN"/>
    <property type="match status" value="1"/>
</dbReference>
<accession>A0A0U1NRL2</accession>
<keyword evidence="2" id="KW-1133">Transmembrane helix</keyword>
<evidence type="ECO:0000313" key="5">
    <source>
        <dbReference type="Proteomes" id="UP000199087"/>
    </source>
</evidence>
<reference evidence="5" key="1">
    <citation type="submission" date="2015-05" db="EMBL/GenBank/DDBJ databases">
        <authorList>
            <person name="Urmite Genomes"/>
        </authorList>
    </citation>
    <scope>NUCLEOTIDE SEQUENCE [LARGE SCALE GENOMIC DNA]</scope>
    <source>
        <strain evidence="5">LF1</strain>
    </source>
</reference>
<keyword evidence="1" id="KW-0175">Coiled coil</keyword>
<gene>
    <name evidence="4" type="ORF">BN000_00542</name>
</gene>
<keyword evidence="2" id="KW-0472">Membrane</keyword>
<dbReference type="Proteomes" id="UP000199087">
    <property type="component" value="Unassembled WGS sequence"/>
</dbReference>
<dbReference type="EMBL" id="CVRB01000001">
    <property type="protein sequence ID" value="CRK80654.1"/>
    <property type="molecule type" value="Genomic_DNA"/>
</dbReference>
<dbReference type="InterPro" id="IPR025645">
    <property type="entry name" value="DUF4349"/>
</dbReference>
<evidence type="ECO:0000313" key="4">
    <source>
        <dbReference type="EMBL" id="CRK80654.1"/>
    </source>
</evidence>
<dbReference type="OrthoDB" id="5381491at2"/>
<proteinExistence type="predicted"/>
<feature type="coiled-coil region" evidence="1">
    <location>
        <begin position="188"/>
        <end position="215"/>
    </location>
</feature>
<evidence type="ECO:0000259" key="3">
    <source>
        <dbReference type="Pfam" id="PF14257"/>
    </source>
</evidence>
<dbReference type="AlphaFoldDB" id="A0A0U1NRL2"/>
<sequence precursor="true">MKKLIFVFPILIFCSILFLFGCSSNSKSDGAKMSDLRNTADSAKSEKSVAISSDSTKNDKKTAEKIDVPHQKVIYQADLQLRVKNFEKTVQNLEEKVNHFGGYIAESDVTKEGKEQLRGRMKIRIPQTNFQDFLHEAQGQATEVIQRNITGQDVTEEYVDLESRLKSKTVVAERLTSFMKSAEKTEDLLKISKDLASVQEEIETIEGRMKFLDNQTSLSTITITLYENKVIIPEIDNDKLNTWEKTKKQFMKSVNILLVALSDLTVFLFGNLPILIILLLFGLAIFLTIKKIRKGKHRE</sequence>
<organism evidence="4 5">
    <name type="scientific">Neobacillus massiliamazoniensis</name>
    <dbReference type="NCBI Taxonomy" id="1499688"/>
    <lineage>
        <taxon>Bacteria</taxon>
        <taxon>Bacillati</taxon>
        <taxon>Bacillota</taxon>
        <taxon>Bacilli</taxon>
        <taxon>Bacillales</taxon>
        <taxon>Bacillaceae</taxon>
        <taxon>Neobacillus</taxon>
    </lineage>
</organism>
<dbReference type="Pfam" id="PF14257">
    <property type="entry name" value="DUF4349"/>
    <property type="match status" value="1"/>
</dbReference>